<sequence length="95" mass="10501">MIASRSGVISRTEAIQLKRYDSDKIISREVQRDASIPDEEDDVETVRIVPSSSFSQPAEELADDLNVKTVDGDGLYQIVRDNSLSSVVAPYLEAE</sequence>
<gene>
    <name evidence="2" type="ORF">J07HQW1_02157</name>
</gene>
<keyword evidence="2" id="KW-0378">Hydrolase</keyword>
<dbReference type="STRING" id="1238424.J07HQW1_02157"/>
<reference evidence="2 3" key="1">
    <citation type="journal article" date="2013" name="PLoS ONE">
        <title>Assembly-driven community genomics of a hypersaline microbial ecosystem.</title>
        <authorList>
            <person name="Podell S."/>
            <person name="Ugalde J.A."/>
            <person name="Narasingarao P."/>
            <person name="Banfield J.F."/>
            <person name="Heidelberg K.B."/>
            <person name="Allen E.E."/>
        </authorList>
    </citation>
    <scope>NUCLEOTIDE SEQUENCE [LARGE SCALE GENOMIC DNA]</scope>
    <source>
        <strain evidence="3">J07HQW1</strain>
    </source>
</reference>
<protein>
    <submittedName>
        <fullName evidence="2">Restriction endonuclease</fullName>
    </submittedName>
</protein>
<dbReference type="Pfam" id="PF13156">
    <property type="entry name" value="Mrr_cat_2"/>
    <property type="match status" value="1"/>
</dbReference>
<feature type="domain" description="Mrr-like" evidence="1">
    <location>
        <begin position="3"/>
        <end position="87"/>
    </location>
</feature>
<name>U1PES2_9EURY</name>
<dbReference type="InterPro" id="IPR011856">
    <property type="entry name" value="tRNA_endonuc-like_dom_sf"/>
</dbReference>
<dbReference type="HOGENOM" id="CLU_2366151_0_0_2"/>
<accession>U1PES2</accession>
<keyword evidence="2" id="KW-0255">Endonuclease</keyword>
<dbReference type="InterPro" id="IPR039442">
    <property type="entry name" value="Mrr-like_dom"/>
</dbReference>
<evidence type="ECO:0000313" key="3">
    <source>
        <dbReference type="Proteomes" id="UP000030649"/>
    </source>
</evidence>
<organism evidence="2 3">
    <name type="scientific">Haloquadratum walsbyi J07HQW1</name>
    <dbReference type="NCBI Taxonomy" id="1238424"/>
    <lineage>
        <taxon>Archaea</taxon>
        <taxon>Methanobacteriati</taxon>
        <taxon>Methanobacteriota</taxon>
        <taxon>Stenosarchaea group</taxon>
        <taxon>Halobacteria</taxon>
        <taxon>Halobacteriales</taxon>
        <taxon>Haloferacaceae</taxon>
        <taxon>Haloquadratum</taxon>
    </lineage>
</organism>
<dbReference type="Proteomes" id="UP000030649">
    <property type="component" value="Unassembled WGS sequence"/>
</dbReference>
<dbReference type="Gene3D" id="3.40.1350.10">
    <property type="match status" value="1"/>
</dbReference>
<dbReference type="SUPFAM" id="SSF52980">
    <property type="entry name" value="Restriction endonuclease-like"/>
    <property type="match status" value="1"/>
</dbReference>
<keyword evidence="2" id="KW-0540">Nuclease</keyword>
<dbReference type="GO" id="GO:0004519">
    <property type="term" value="F:endonuclease activity"/>
    <property type="evidence" value="ECO:0007669"/>
    <property type="project" value="UniProtKB-KW"/>
</dbReference>
<dbReference type="GO" id="GO:0003676">
    <property type="term" value="F:nucleic acid binding"/>
    <property type="evidence" value="ECO:0007669"/>
    <property type="project" value="InterPro"/>
</dbReference>
<evidence type="ECO:0000259" key="1">
    <source>
        <dbReference type="Pfam" id="PF13156"/>
    </source>
</evidence>
<evidence type="ECO:0000313" key="2">
    <source>
        <dbReference type="EMBL" id="ERG92122.1"/>
    </source>
</evidence>
<dbReference type="InterPro" id="IPR011335">
    <property type="entry name" value="Restrct_endonuc-II-like"/>
</dbReference>
<dbReference type="EMBL" id="KE356560">
    <property type="protein sequence ID" value="ERG92122.1"/>
    <property type="molecule type" value="Genomic_DNA"/>
</dbReference>
<dbReference type="AlphaFoldDB" id="U1PES2"/>
<proteinExistence type="predicted"/>